<comment type="caution">
    <text evidence="1">The sequence shown here is derived from an EMBL/GenBank/DDBJ whole genome shotgun (WGS) entry which is preliminary data.</text>
</comment>
<reference evidence="1 2" key="1">
    <citation type="submission" date="2015-10" db="EMBL/GenBank/DDBJ databases">
        <title>Corynebacteirum lowii and Corynebacterium oculi species nova, derived from human clinical disease and and emended description of Corynebacterium mastiditis.</title>
        <authorList>
            <person name="Bernard K."/>
            <person name="Pacheco A.L."/>
            <person name="Mcdougall C."/>
            <person name="Burtx T."/>
            <person name="Weibe D."/>
            <person name="Tyler S."/>
            <person name="Olson A.B."/>
            <person name="Cnockaert M."/>
            <person name="Eguchi H."/>
            <person name="Kuwahara T."/>
            <person name="Nakayama-Imaohji H."/>
            <person name="Boudewijins M."/>
            <person name="Van Hoecke F."/>
            <person name="Bernier A.-M."/>
            <person name="Vandamme P."/>
        </authorList>
    </citation>
    <scope>NUCLEOTIDE SEQUENCE [LARGE SCALE GENOMIC DNA]</scope>
    <source>
        <strain evidence="1 2">NML 130206</strain>
    </source>
</reference>
<keyword evidence="2" id="KW-1185">Reference proteome</keyword>
<sequence length="136" mass="14014">MSLRGDTTEGADDLSFCHGVATLYLGVDWLIGGADSLDVVDGDNRASCHHAHEGHGSGPCGVNGIARRSGEVYSAMPGEPVVLWRLIGVTHYSGVCVMGGGRDPGAGGWGVKQQPDCAEGHTEGYGDGQAVVRHNA</sequence>
<dbReference type="EMBL" id="LKEV01000002">
    <property type="protein sequence ID" value="KQB86633.1"/>
    <property type="molecule type" value="Genomic_DNA"/>
</dbReference>
<dbReference type="PATRIC" id="fig|1544413.3.peg.843"/>
<dbReference type="Proteomes" id="UP000050488">
    <property type="component" value="Unassembled WGS sequence"/>
</dbReference>
<evidence type="ECO:0000313" key="1">
    <source>
        <dbReference type="EMBL" id="KQB86633.1"/>
    </source>
</evidence>
<gene>
    <name evidence="1" type="ORF">Clow_00841</name>
</gene>
<accession>A0A0Q0ZA31</accession>
<protein>
    <submittedName>
        <fullName evidence="1">Uncharacterized protein</fullName>
    </submittedName>
</protein>
<proteinExistence type="predicted"/>
<dbReference type="AlphaFoldDB" id="A0A0Q0ZA31"/>
<name>A0A0Q0ZA31_9CORY</name>
<evidence type="ECO:0000313" key="2">
    <source>
        <dbReference type="Proteomes" id="UP000050488"/>
    </source>
</evidence>
<dbReference type="STRING" id="1544413.Clow_00841"/>
<organism evidence="1 2">
    <name type="scientific">Corynebacterium lowii</name>
    <dbReference type="NCBI Taxonomy" id="1544413"/>
    <lineage>
        <taxon>Bacteria</taxon>
        <taxon>Bacillati</taxon>
        <taxon>Actinomycetota</taxon>
        <taxon>Actinomycetes</taxon>
        <taxon>Mycobacteriales</taxon>
        <taxon>Corynebacteriaceae</taxon>
        <taxon>Corynebacterium</taxon>
    </lineage>
</organism>